<name>A0A0K6IKK0_9GAMM</name>
<dbReference type="PRINTS" id="PR00344">
    <property type="entry name" value="BCTRLSENSOR"/>
</dbReference>
<dbReference type="InterPro" id="IPR036890">
    <property type="entry name" value="HATPase_C_sf"/>
</dbReference>
<evidence type="ECO:0000313" key="11">
    <source>
        <dbReference type="Proteomes" id="UP000182769"/>
    </source>
</evidence>
<dbReference type="SUPFAM" id="SSF47384">
    <property type="entry name" value="Homodimeric domain of signal transducing histidine kinase"/>
    <property type="match status" value="1"/>
</dbReference>
<keyword evidence="11" id="KW-1185">Reference proteome</keyword>
<comment type="catalytic activity">
    <reaction evidence="1">
        <text>ATP + protein L-histidine = ADP + protein N-phospho-L-histidine.</text>
        <dbReference type="EC" id="2.7.13.3"/>
    </reaction>
</comment>
<feature type="transmembrane region" description="Helical" evidence="8">
    <location>
        <begin position="6"/>
        <end position="27"/>
    </location>
</feature>
<evidence type="ECO:0000256" key="5">
    <source>
        <dbReference type="ARBA" id="ARBA00022553"/>
    </source>
</evidence>
<evidence type="ECO:0000313" key="10">
    <source>
        <dbReference type="EMBL" id="CUB03596.1"/>
    </source>
</evidence>
<feature type="domain" description="Histidine kinase" evidence="9">
    <location>
        <begin position="386"/>
        <end position="606"/>
    </location>
</feature>
<dbReference type="InterPro" id="IPR003661">
    <property type="entry name" value="HisK_dim/P_dom"/>
</dbReference>
<dbReference type="CDD" id="cd00082">
    <property type="entry name" value="HisKA"/>
    <property type="match status" value="1"/>
</dbReference>
<evidence type="ECO:0000256" key="7">
    <source>
        <dbReference type="ARBA" id="ARBA00022989"/>
    </source>
</evidence>
<dbReference type="Pfam" id="PF02518">
    <property type="entry name" value="HATPase_c"/>
    <property type="match status" value="1"/>
</dbReference>
<accession>A0A0K6IKK0</accession>
<dbReference type="PROSITE" id="PS51257">
    <property type="entry name" value="PROKAR_LIPOPROTEIN"/>
    <property type="match status" value="1"/>
</dbReference>
<keyword evidence="8" id="KW-0472">Membrane</keyword>
<evidence type="ECO:0000259" key="9">
    <source>
        <dbReference type="PROSITE" id="PS50109"/>
    </source>
</evidence>
<dbReference type="PROSITE" id="PS50109">
    <property type="entry name" value="HIS_KIN"/>
    <property type="match status" value="1"/>
</dbReference>
<organism evidence="10 11">
    <name type="scientific">Marinomonas fungiae</name>
    <dbReference type="NCBI Taxonomy" id="1137284"/>
    <lineage>
        <taxon>Bacteria</taxon>
        <taxon>Pseudomonadati</taxon>
        <taxon>Pseudomonadota</taxon>
        <taxon>Gammaproteobacteria</taxon>
        <taxon>Oceanospirillales</taxon>
        <taxon>Oceanospirillaceae</taxon>
        <taxon>Marinomonas</taxon>
    </lineage>
</organism>
<evidence type="ECO:0000256" key="6">
    <source>
        <dbReference type="ARBA" id="ARBA00022692"/>
    </source>
</evidence>
<evidence type="ECO:0000256" key="4">
    <source>
        <dbReference type="ARBA" id="ARBA00022475"/>
    </source>
</evidence>
<dbReference type="Pfam" id="PF21623">
    <property type="entry name" value="HK_sensor_dom_bact"/>
    <property type="match status" value="1"/>
</dbReference>
<dbReference type="PANTHER" id="PTHR43065">
    <property type="entry name" value="SENSOR HISTIDINE KINASE"/>
    <property type="match status" value="1"/>
</dbReference>
<gene>
    <name evidence="10" type="ORF">Ga0061065_10427</name>
</gene>
<reference evidence="11" key="1">
    <citation type="submission" date="2015-08" db="EMBL/GenBank/DDBJ databases">
        <authorList>
            <person name="Varghese N."/>
        </authorList>
    </citation>
    <scope>NUCLEOTIDE SEQUENCE [LARGE SCALE GENOMIC DNA]</scope>
    <source>
        <strain evidence="11">JCM 18476</strain>
    </source>
</reference>
<proteinExistence type="predicted"/>
<feature type="transmembrane region" description="Helical" evidence="8">
    <location>
        <begin position="304"/>
        <end position="330"/>
    </location>
</feature>
<dbReference type="Gene3D" id="1.10.287.130">
    <property type="match status" value="1"/>
</dbReference>
<dbReference type="CDD" id="cd00075">
    <property type="entry name" value="HATPase"/>
    <property type="match status" value="1"/>
</dbReference>
<dbReference type="InterPro" id="IPR036097">
    <property type="entry name" value="HisK_dim/P_sf"/>
</dbReference>
<keyword evidence="6 8" id="KW-0812">Transmembrane</keyword>
<keyword evidence="5" id="KW-0597">Phosphoprotein</keyword>
<keyword evidence="10" id="KW-0418">Kinase</keyword>
<sequence length="606" mass="68337">MKRPLVIIYLVPLLLTALLGCIAFQFWQIQLRDEMHYGQAELVNRGAALMSRELGHIQQIMEYMGDELEANLLPSSFPNQEAWRLAVAKYFMRARGLSDYVSQVRWLAPNGQEQVRVNVYEHNVELVPTAELQNKANRYYFTEGMASPKHTVALTPIDLNIENGNIVRPYEVTIRASIKLQDSQQQTIGLLVVNYNLNNLFARLRSLQTADNTLEIVNSKGQWLLAARPELEWLHLYGDILSSFANMYPDGWQQIDRSRSLQPIRLKDGRPLSSMAVLVDEEVVLAPYYYFVSQTRPEVWRQELFFAMLLVIIVAAVSGILLTVFGLLIWRNISQRKQNLEHIAAEKSALEATQLKLTEANKMLISLQDELVEKGRLSSLGLMVSGVGHELNTPLGGIRLCLSSLQHLKPSIAAHVDSKTAEAYESSTNLALQNLNRASDVIEQFKRITQQKQLYSDNALFNVKDMIDDTLSPLKPVLSKRPEIHIEVVVEPELVLSSSQSVLSQVLQNLVLNALDHAFSNGQTGNIRVTAKQEEEFVIEISDDGAGIPVALLDSIWEPFVTTSRGAKHSGLGLYMVHQWVTRLLQGRIEVRSNETGTRFTIFIPT</sequence>
<dbReference type="Proteomes" id="UP000182769">
    <property type="component" value="Unassembled WGS sequence"/>
</dbReference>
<comment type="subcellular location">
    <subcellularLocation>
        <location evidence="2">Cell membrane</location>
        <topology evidence="2">Multi-pass membrane protein</topology>
    </subcellularLocation>
</comment>
<evidence type="ECO:0000256" key="3">
    <source>
        <dbReference type="ARBA" id="ARBA00012438"/>
    </source>
</evidence>
<dbReference type="RefSeq" id="WP_055462562.1">
    <property type="nucleotide sequence ID" value="NZ_CYHG01000004.1"/>
</dbReference>
<dbReference type="AlphaFoldDB" id="A0A0K6IKK0"/>
<keyword evidence="10" id="KW-0808">Transferase</keyword>
<evidence type="ECO:0000256" key="8">
    <source>
        <dbReference type="SAM" id="Phobius"/>
    </source>
</evidence>
<dbReference type="STRING" id="1137284.GCA_001418205_01447"/>
<dbReference type="Gene3D" id="3.30.450.20">
    <property type="entry name" value="PAS domain"/>
    <property type="match status" value="2"/>
</dbReference>
<evidence type="ECO:0000256" key="2">
    <source>
        <dbReference type="ARBA" id="ARBA00004651"/>
    </source>
</evidence>
<dbReference type="InterPro" id="IPR005467">
    <property type="entry name" value="His_kinase_dom"/>
</dbReference>
<evidence type="ECO:0000256" key="1">
    <source>
        <dbReference type="ARBA" id="ARBA00000085"/>
    </source>
</evidence>
<dbReference type="InterPro" id="IPR048760">
    <property type="entry name" value="VP0354-like_sensor_dom"/>
</dbReference>
<dbReference type="InterPro" id="IPR029151">
    <property type="entry name" value="Sensor-like_sf"/>
</dbReference>
<dbReference type="SUPFAM" id="SSF55874">
    <property type="entry name" value="ATPase domain of HSP90 chaperone/DNA topoisomerase II/histidine kinase"/>
    <property type="match status" value="1"/>
</dbReference>
<dbReference type="Gene3D" id="3.30.565.10">
    <property type="entry name" value="Histidine kinase-like ATPase, C-terminal domain"/>
    <property type="match status" value="1"/>
</dbReference>
<dbReference type="OrthoDB" id="2521613at2"/>
<dbReference type="EMBL" id="CYHG01000004">
    <property type="protein sequence ID" value="CUB03596.1"/>
    <property type="molecule type" value="Genomic_DNA"/>
</dbReference>
<keyword evidence="7 8" id="KW-1133">Transmembrane helix</keyword>
<dbReference type="InterPro" id="IPR004358">
    <property type="entry name" value="Sig_transdc_His_kin-like_C"/>
</dbReference>
<dbReference type="GO" id="GO:0000155">
    <property type="term" value="F:phosphorelay sensor kinase activity"/>
    <property type="evidence" value="ECO:0007669"/>
    <property type="project" value="InterPro"/>
</dbReference>
<protein>
    <recommendedName>
        <fullName evidence="3">histidine kinase</fullName>
        <ecNumber evidence="3">2.7.13.3</ecNumber>
    </recommendedName>
</protein>
<dbReference type="SUPFAM" id="SSF103190">
    <property type="entry name" value="Sensory domain-like"/>
    <property type="match status" value="2"/>
</dbReference>
<dbReference type="SMART" id="SM00387">
    <property type="entry name" value="HATPase_c"/>
    <property type="match status" value="1"/>
</dbReference>
<keyword evidence="4" id="KW-1003">Cell membrane</keyword>
<dbReference type="EC" id="2.7.13.3" evidence="3"/>
<dbReference type="GO" id="GO:0005886">
    <property type="term" value="C:plasma membrane"/>
    <property type="evidence" value="ECO:0007669"/>
    <property type="project" value="UniProtKB-SubCell"/>
</dbReference>
<dbReference type="InterPro" id="IPR003594">
    <property type="entry name" value="HATPase_dom"/>
</dbReference>